<organism evidence="3 4">
    <name type="scientific">Parapedobacter koreensis</name>
    <dbReference type="NCBI Taxonomy" id="332977"/>
    <lineage>
        <taxon>Bacteria</taxon>
        <taxon>Pseudomonadati</taxon>
        <taxon>Bacteroidota</taxon>
        <taxon>Sphingobacteriia</taxon>
        <taxon>Sphingobacteriales</taxon>
        <taxon>Sphingobacteriaceae</taxon>
        <taxon>Parapedobacter</taxon>
    </lineage>
</organism>
<dbReference type="Pfam" id="PF18096">
    <property type="entry name" value="Thump_like"/>
    <property type="match status" value="1"/>
</dbReference>
<name>A0A1H7IWJ9_9SPHI</name>
<dbReference type="Pfam" id="PF22013">
    <property type="entry name" value="PG_1098_Fer"/>
    <property type="match status" value="1"/>
</dbReference>
<feature type="domain" description="THUMP-like" evidence="1">
    <location>
        <begin position="328"/>
        <end position="388"/>
    </location>
</feature>
<dbReference type="Proteomes" id="UP000198916">
    <property type="component" value="Unassembled WGS sequence"/>
</dbReference>
<feature type="domain" description="PG-1098 ferredoxin-like" evidence="2">
    <location>
        <begin position="283"/>
        <end position="326"/>
    </location>
</feature>
<evidence type="ECO:0000259" key="1">
    <source>
        <dbReference type="Pfam" id="PF18096"/>
    </source>
</evidence>
<protein>
    <submittedName>
        <fullName evidence="3">Uncharacterized protein</fullName>
    </submittedName>
</protein>
<dbReference type="SUPFAM" id="SSF53335">
    <property type="entry name" value="S-adenosyl-L-methionine-dependent methyltransferases"/>
    <property type="match status" value="1"/>
</dbReference>
<sequence>MTAINPHVLAPEVQHYLHAHETMPPADMALRKSPFPGVSPLELAQQLDGRQRCRKKLPLWHGTPGIYYPEKLSVEQASSQATAQYKASLIPRQARVIDLTGGLGIDAYFFAQRANTVVHCEKNEALSQIAAHNAFVLGTTNIAFIASDGIAYLHSQPDNAFDYVYVDPSRRVESRKVFRLEDCEPNVVEAQQELLQKAGNVVIKSAPLLDISAALQALENVSEVHIVSIDNECKELLFVLDRAYTGTAQFTAALLKDESVRTFSFTATEEKTAVSEFGQPAHYLYEPDAALLKSGAFKLIGQRYGLKKLHQHTHLYSSETPVPDFPGKAFAIGKVMSYGDFKKDKAVWHAAVSTRNFPLKAEDLRKRHRIREGEDLYLFFCTGIDGMLLVIFASKC</sequence>
<reference evidence="4" key="1">
    <citation type="submission" date="2016-10" db="EMBL/GenBank/DDBJ databases">
        <authorList>
            <person name="Varghese N."/>
            <person name="Submissions S."/>
        </authorList>
    </citation>
    <scope>NUCLEOTIDE SEQUENCE [LARGE SCALE GENOMIC DNA]</scope>
    <source>
        <strain evidence="4">Jip14</strain>
    </source>
</reference>
<dbReference type="Gene3D" id="3.40.50.150">
    <property type="entry name" value="Vaccinia Virus protein VP39"/>
    <property type="match status" value="1"/>
</dbReference>
<dbReference type="STRING" id="332977.SAMN05421740_102343"/>
<evidence type="ECO:0000313" key="4">
    <source>
        <dbReference type="Proteomes" id="UP000198916"/>
    </source>
</evidence>
<dbReference type="CDD" id="cd02440">
    <property type="entry name" value="AdoMet_MTases"/>
    <property type="match status" value="1"/>
</dbReference>
<dbReference type="RefSeq" id="WP_090603482.1">
    <property type="nucleotide sequence ID" value="NZ_FNZR01000002.1"/>
</dbReference>
<dbReference type="EMBL" id="FNZR01000002">
    <property type="protein sequence ID" value="SEK65185.1"/>
    <property type="molecule type" value="Genomic_DNA"/>
</dbReference>
<keyword evidence="4" id="KW-1185">Reference proteome</keyword>
<dbReference type="InterPro" id="IPR041497">
    <property type="entry name" value="Thump-like"/>
</dbReference>
<evidence type="ECO:0000259" key="2">
    <source>
        <dbReference type="Pfam" id="PF22013"/>
    </source>
</evidence>
<gene>
    <name evidence="3" type="ORF">SAMN05421740_102343</name>
</gene>
<dbReference type="OrthoDB" id="1000417at2"/>
<accession>A0A1H7IWJ9</accession>
<dbReference type="AlphaFoldDB" id="A0A1H7IWJ9"/>
<proteinExistence type="predicted"/>
<dbReference type="Gene3D" id="1.10.10.1110">
    <property type="entry name" value="Methyltransferase PG1098, N-terminal domain"/>
    <property type="match status" value="1"/>
</dbReference>
<dbReference type="InterPro" id="IPR029063">
    <property type="entry name" value="SAM-dependent_MTases_sf"/>
</dbReference>
<evidence type="ECO:0000313" key="3">
    <source>
        <dbReference type="EMBL" id="SEK65185.1"/>
    </source>
</evidence>
<dbReference type="InterPro" id="IPR054168">
    <property type="entry name" value="PG_1098_Fer"/>
</dbReference>